<comment type="similarity">
    <text evidence="6">Belongs to the imidazoleglycerol-phosphate dehydratase family.</text>
</comment>
<dbReference type="GO" id="GO:0004424">
    <property type="term" value="F:imidazoleglycerol-phosphate dehydratase activity"/>
    <property type="evidence" value="ECO:0007669"/>
    <property type="project" value="UniProtKB-UniRule"/>
</dbReference>
<evidence type="ECO:0000256" key="2">
    <source>
        <dbReference type="ARBA" id="ARBA00016664"/>
    </source>
</evidence>
<evidence type="ECO:0000256" key="6">
    <source>
        <dbReference type="HAMAP-Rule" id="MF_00076"/>
    </source>
</evidence>
<dbReference type="InterPro" id="IPR020565">
    <property type="entry name" value="ImidazoleglycerP_deHydtase_CS"/>
</dbReference>
<dbReference type="InterPro" id="IPR038494">
    <property type="entry name" value="IGPD_sf"/>
</dbReference>
<keyword evidence="3 6" id="KW-0028">Amino-acid biosynthesis</keyword>
<dbReference type="InterPro" id="IPR020568">
    <property type="entry name" value="Ribosomal_Su5_D2-typ_SF"/>
</dbReference>
<dbReference type="GO" id="GO:0005737">
    <property type="term" value="C:cytoplasm"/>
    <property type="evidence" value="ECO:0007669"/>
    <property type="project" value="UniProtKB-SubCell"/>
</dbReference>
<evidence type="ECO:0000256" key="4">
    <source>
        <dbReference type="ARBA" id="ARBA00023102"/>
    </source>
</evidence>
<proteinExistence type="inferred from homology"/>
<reference evidence="7" key="1">
    <citation type="submission" date="2019-09" db="EMBL/GenBank/DDBJ databases">
        <title>Characterisation of the sponge microbiome using genome-centric metagenomics.</title>
        <authorList>
            <person name="Engelberts J.P."/>
            <person name="Robbins S.J."/>
            <person name="De Goeij J.M."/>
            <person name="Aranda M."/>
            <person name="Bell S.C."/>
            <person name="Webster N.S."/>
        </authorList>
    </citation>
    <scope>NUCLEOTIDE SEQUENCE</scope>
    <source>
        <strain evidence="7">SB0662_bin_9</strain>
    </source>
</reference>
<dbReference type="Gene3D" id="3.30.230.40">
    <property type="entry name" value="Imidazole glycerol phosphate dehydratase, domain 1"/>
    <property type="match status" value="2"/>
</dbReference>
<gene>
    <name evidence="6 7" type="primary">hisB</name>
    <name evidence="7" type="ORF">F4Y08_05605</name>
</gene>
<dbReference type="EMBL" id="VXPY01000036">
    <property type="protein sequence ID" value="MYD89802.1"/>
    <property type="molecule type" value="Genomic_DNA"/>
</dbReference>
<dbReference type="FunFam" id="3.30.230.40:FF:000001">
    <property type="entry name" value="Imidazoleglycerol-phosphate dehydratase HisB"/>
    <property type="match status" value="1"/>
</dbReference>
<organism evidence="7">
    <name type="scientific">Caldilineaceae bacterium SB0662_bin_9</name>
    <dbReference type="NCBI Taxonomy" id="2605258"/>
    <lineage>
        <taxon>Bacteria</taxon>
        <taxon>Bacillati</taxon>
        <taxon>Chloroflexota</taxon>
        <taxon>Caldilineae</taxon>
        <taxon>Caldilineales</taxon>
        <taxon>Caldilineaceae</taxon>
    </lineage>
</organism>
<evidence type="ECO:0000256" key="3">
    <source>
        <dbReference type="ARBA" id="ARBA00022605"/>
    </source>
</evidence>
<keyword evidence="5 6" id="KW-0456">Lyase</keyword>
<evidence type="ECO:0000256" key="1">
    <source>
        <dbReference type="ARBA" id="ARBA00005047"/>
    </source>
</evidence>
<name>A0A6B1DSZ7_9CHLR</name>
<dbReference type="AlphaFoldDB" id="A0A6B1DSZ7"/>
<keyword evidence="6" id="KW-0963">Cytoplasm</keyword>
<accession>A0A6B1DSZ7</accession>
<dbReference type="FunFam" id="3.30.230.40:FF:000003">
    <property type="entry name" value="Imidazoleglycerol-phosphate dehydratase HisB"/>
    <property type="match status" value="1"/>
</dbReference>
<comment type="subcellular location">
    <subcellularLocation>
        <location evidence="6">Cytoplasm</location>
    </subcellularLocation>
</comment>
<dbReference type="HAMAP" id="MF_00076">
    <property type="entry name" value="HisB"/>
    <property type="match status" value="1"/>
</dbReference>
<dbReference type="NCBIfam" id="NF002114">
    <property type="entry name" value="PRK00951.2-4"/>
    <property type="match status" value="1"/>
</dbReference>
<dbReference type="InterPro" id="IPR000807">
    <property type="entry name" value="ImidazoleglycerolP_deHydtase"/>
</dbReference>
<dbReference type="UniPathway" id="UPA00031">
    <property type="reaction ID" value="UER00011"/>
</dbReference>
<dbReference type="GO" id="GO:0000105">
    <property type="term" value="P:L-histidine biosynthetic process"/>
    <property type="evidence" value="ECO:0007669"/>
    <property type="project" value="UniProtKB-UniRule"/>
</dbReference>
<comment type="pathway">
    <text evidence="1 6">Amino-acid biosynthesis; L-histidine biosynthesis; L-histidine from 5-phospho-alpha-D-ribose 1-diphosphate: step 6/9.</text>
</comment>
<protein>
    <recommendedName>
        <fullName evidence="2 6">Imidazoleglycerol-phosphate dehydratase</fullName>
        <shortName evidence="6">IGPD</shortName>
        <ecNumber evidence="6">4.2.1.19</ecNumber>
    </recommendedName>
</protein>
<evidence type="ECO:0000313" key="7">
    <source>
        <dbReference type="EMBL" id="MYD89802.1"/>
    </source>
</evidence>
<dbReference type="Pfam" id="PF00475">
    <property type="entry name" value="IGPD"/>
    <property type="match status" value="1"/>
</dbReference>
<sequence length="200" mass="21735">MQGESRRASIRRHTSETRIELSLELDGSGVSDVATGIGMLDHMLILFAHHGLFDLSAQCDGDLEIDEHHSAEDTMICLGQALAQALGDKAGIVRTAHSYVPMDETLARVAVDLSGRPYCVFRGEFTGSRVGALSTDLVPHLLESLAFHAGMNLHAEILYGHNDHHRVEAVFKALARALDLATRKDDRRSGVPSTKGTLNN</sequence>
<comment type="catalytic activity">
    <reaction evidence="6">
        <text>D-erythro-1-(imidazol-4-yl)glycerol 3-phosphate = 3-(imidazol-4-yl)-2-oxopropyl phosphate + H2O</text>
        <dbReference type="Rhea" id="RHEA:11040"/>
        <dbReference type="ChEBI" id="CHEBI:15377"/>
        <dbReference type="ChEBI" id="CHEBI:57766"/>
        <dbReference type="ChEBI" id="CHEBI:58278"/>
        <dbReference type="EC" id="4.2.1.19"/>
    </reaction>
</comment>
<dbReference type="CDD" id="cd07914">
    <property type="entry name" value="IGPD"/>
    <property type="match status" value="1"/>
</dbReference>
<dbReference type="SUPFAM" id="SSF54211">
    <property type="entry name" value="Ribosomal protein S5 domain 2-like"/>
    <property type="match status" value="2"/>
</dbReference>
<dbReference type="PROSITE" id="PS00955">
    <property type="entry name" value="IGP_DEHYDRATASE_2"/>
    <property type="match status" value="1"/>
</dbReference>
<dbReference type="PANTHER" id="PTHR23133">
    <property type="entry name" value="IMIDAZOLEGLYCEROL-PHOSPHATE DEHYDRATASE HIS7"/>
    <property type="match status" value="1"/>
</dbReference>
<keyword evidence="4 6" id="KW-0368">Histidine biosynthesis</keyword>
<dbReference type="NCBIfam" id="NF002111">
    <property type="entry name" value="PRK00951.2-1"/>
    <property type="match status" value="1"/>
</dbReference>
<comment type="caution">
    <text evidence="7">The sequence shown here is derived from an EMBL/GenBank/DDBJ whole genome shotgun (WGS) entry which is preliminary data.</text>
</comment>
<dbReference type="NCBIfam" id="NF002116">
    <property type="entry name" value="PRK00951.2-6"/>
    <property type="match status" value="1"/>
</dbReference>
<dbReference type="EC" id="4.2.1.19" evidence="6"/>
<dbReference type="PANTHER" id="PTHR23133:SF2">
    <property type="entry name" value="IMIDAZOLEGLYCEROL-PHOSPHATE DEHYDRATASE"/>
    <property type="match status" value="1"/>
</dbReference>
<evidence type="ECO:0000256" key="5">
    <source>
        <dbReference type="ARBA" id="ARBA00023239"/>
    </source>
</evidence>